<dbReference type="Pfam" id="PF01124">
    <property type="entry name" value="MAPEG"/>
    <property type="match status" value="1"/>
</dbReference>
<evidence type="ECO:0000313" key="6">
    <source>
        <dbReference type="EMBL" id="MFC4348928.1"/>
    </source>
</evidence>
<dbReference type="InterPro" id="IPR001129">
    <property type="entry name" value="Membr-assoc_MAPEG"/>
</dbReference>
<evidence type="ECO:0000256" key="5">
    <source>
        <dbReference type="SAM" id="Phobius"/>
    </source>
</evidence>
<name>A0ABV8UEN1_9PROT</name>
<dbReference type="Gene3D" id="1.20.120.550">
    <property type="entry name" value="Membrane associated eicosanoid/glutathione metabolism-like domain"/>
    <property type="match status" value="1"/>
</dbReference>
<reference evidence="7" key="1">
    <citation type="journal article" date="2019" name="Int. J. Syst. Evol. Microbiol.">
        <title>The Global Catalogue of Microorganisms (GCM) 10K type strain sequencing project: providing services to taxonomists for standard genome sequencing and annotation.</title>
        <authorList>
            <consortium name="The Broad Institute Genomics Platform"/>
            <consortium name="The Broad Institute Genome Sequencing Center for Infectious Disease"/>
            <person name="Wu L."/>
            <person name="Ma J."/>
        </authorList>
    </citation>
    <scope>NUCLEOTIDE SEQUENCE [LARGE SCALE GENOMIC DNA]</scope>
    <source>
        <strain evidence="7">CGMCC 1.15304</strain>
    </source>
</reference>
<dbReference type="InterPro" id="IPR023352">
    <property type="entry name" value="MAPEG-like_dom_sf"/>
</dbReference>
<proteinExistence type="predicted"/>
<comment type="caution">
    <text evidence="6">The sequence shown here is derived from an EMBL/GenBank/DDBJ whole genome shotgun (WGS) entry which is preliminary data.</text>
</comment>
<evidence type="ECO:0000256" key="4">
    <source>
        <dbReference type="ARBA" id="ARBA00023136"/>
    </source>
</evidence>
<keyword evidence="3 5" id="KW-1133">Transmembrane helix</keyword>
<dbReference type="EMBL" id="JBHSCR010000014">
    <property type="protein sequence ID" value="MFC4348928.1"/>
    <property type="molecule type" value="Genomic_DNA"/>
</dbReference>
<feature type="transmembrane region" description="Helical" evidence="5">
    <location>
        <begin position="69"/>
        <end position="88"/>
    </location>
</feature>
<dbReference type="SUPFAM" id="SSF161084">
    <property type="entry name" value="MAPEG domain-like"/>
    <property type="match status" value="1"/>
</dbReference>
<dbReference type="PANTHER" id="PTHR35814:SF1">
    <property type="entry name" value="GLUTATHIONE S-TRANSFERASE-RELATED"/>
    <property type="match status" value="1"/>
</dbReference>
<evidence type="ECO:0000256" key="1">
    <source>
        <dbReference type="ARBA" id="ARBA00004370"/>
    </source>
</evidence>
<evidence type="ECO:0000313" key="7">
    <source>
        <dbReference type="Proteomes" id="UP001595776"/>
    </source>
</evidence>
<feature type="transmembrane region" description="Helical" evidence="5">
    <location>
        <begin position="108"/>
        <end position="128"/>
    </location>
</feature>
<dbReference type="Proteomes" id="UP001595776">
    <property type="component" value="Unassembled WGS sequence"/>
</dbReference>
<keyword evidence="4 5" id="KW-0472">Membrane</keyword>
<keyword evidence="7" id="KW-1185">Reference proteome</keyword>
<evidence type="ECO:0000256" key="2">
    <source>
        <dbReference type="ARBA" id="ARBA00022692"/>
    </source>
</evidence>
<evidence type="ECO:0000256" key="3">
    <source>
        <dbReference type="ARBA" id="ARBA00022989"/>
    </source>
</evidence>
<sequence>MTITIISASFLGLLLFYLSYNVAKNRGRAKVSIGDGGDEGLQNAIRAHANLIEYAPMAMILIGLLEYRGVNSVFLIVLSAFFVVGRYMHGLTFGKFEGRNPFRFWGTVFTWLVILIASVVGLLSGYGVI</sequence>
<feature type="transmembrane region" description="Helical" evidence="5">
    <location>
        <begin position="6"/>
        <end position="23"/>
    </location>
</feature>
<organism evidence="6 7">
    <name type="scientific">Kordiimonas lipolytica</name>
    <dbReference type="NCBI Taxonomy" id="1662421"/>
    <lineage>
        <taxon>Bacteria</taxon>
        <taxon>Pseudomonadati</taxon>
        <taxon>Pseudomonadota</taxon>
        <taxon>Alphaproteobacteria</taxon>
        <taxon>Kordiimonadales</taxon>
        <taxon>Kordiimonadaceae</taxon>
        <taxon>Kordiimonas</taxon>
    </lineage>
</organism>
<keyword evidence="2 5" id="KW-0812">Transmembrane</keyword>
<dbReference type="PANTHER" id="PTHR35814">
    <property type="match status" value="1"/>
</dbReference>
<gene>
    <name evidence="6" type="ORF">ACFO5Q_13830</name>
</gene>
<accession>A0ABV8UEN1</accession>
<comment type="subcellular location">
    <subcellularLocation>
        <location evidence="1">Membrane</location>
    </subcellularLocation>
</comment>
<dbReference type="RefSeq" id="WP_068143603.1">
    <property type="nucleotide sequence ID" value="NZ_JBHSCR010000014.1"/>
</dbReference>
<protein>
    <submittedName>
        <fullName evidence="6">MAPEG family protein</fullName>
    </submittedName>
</protein>